<accession>A0A8J3Q337</accession>
<evidence type="ECO:0000313" key="2">
    <source>
        <dbReference type="Proteomes" id="UP000612899"/>
    </source>
</evidence>
<dbReference type="EMBL" id="BONY01000002">
    <property type="protein sequence ID" value="GIH02467.1"/>
    <property type="molecule type" value="Genomic_DNA"/>
</dbReference>
<comment type="caution">
    <text evidence="1">The sequence shown here is derived from an EMBL/GenBank/DDBJ whole genome shotgun (WGS) entry which is preliminary data.</text>
</comment>
<keyword evidence="2" id="KW-1185">Reference proteome</keyword>
<proteinExistence type="predicted"/>
<evidence type="ECO:0000313" key="1">
    <source>
        <dbReference type="EMBL" id="GIH02467.1"/>
    </source>
</evidence>
<sequence>MEFTECPDPTCIAPAEVLNRFVLPSTQGGEPFVRTVCVHRHWFMLPATSLKPSPAPVPGAISAEDRRRGG</sequence>
<protein>
    <submittedName>
        <fullName evidence="1">Uncharacterized protein</fullName>
    </submittedName>
</protein>
<gene>
    <name evidence="1" type="ORF">Rhe02_05340</name>
</gene>
<reference evidence="1" key="1">
    <citation type="submission" date="2021-01" db="EMBL/GenBank/DDBJ databases">
        <title>Whole genome shotgun sequence of Rhizocola hellebori NBRC 109834.</title>
        <authorList>
            <person name="Komaki H."/>
            <person name="Tamura T."/>
        </authorList>
    </citation>
    <scope>NUCLEOTIDE SEQUENCE</scope>
    <source>
        <strain evidence="1">NBRC 109834</strain>
    </source>
</reference>
<dbReference type="Proteomes" id="UP000612899">
    <property type="component" value="Unassembled WGS sequence"/>
</dbReference>
<dbReference type="AlphaFoldDB" id="A0A8J3Q337"/>
<organism evidence="1 2">
    <name type="scientific">Rhizocola hellebori</name>
    <dbReference type="NCBI Taxonomy" id="1392758"/>
    <lineage>
        <taxon>Bacteria</taxon>
        <taxon>Bacillati</taxon>
        <taxon>Actinomycetota</taxon>
        <taxon>Actinomycetes</taxon>
        <taxon>Micromonosporales</taxon>
        <taxon>Micromonosporaceae</taxon>
        <taxon>Rhizocola</taxon>
    </lineage>
</organism>
<dbReference type="RefSeq" id="WP_203906411.1">
    <property type="nucleotide sequence ID" value="NZ_BONY01000002.1"/>
</dbReference>
<name>A0A8J3Q337_9ACTN</name>